<accession>A0ABD0KGF5</accession>
<protein>
    <submittedName>
        <fullName evidence="1">Uncharacterized protein</fullName>
    </submittedName>
</protein>
<dbReference type="EMBL" id="JACVVK020000182">
    <property type="protein sequence ID" value="KAK7486192.1"/>
    <property type="molecule type" value="Genomic_DNA"/>
</dbReference>
<dbReference type="Proteomes" id="UP001519460">
    <property type="component" value="Unassembled WGS sequence"/>
</dbReference>
<name>A0ABD0KGF5_9CAEN</name>
<keyword evidence="2" id="KW-1185">Reference proteome</keyword>
<gene>
    <name evidence="1" type="ORF">BaRGS_00022515</name>
</gene>
<evidence type="ECO:0000313" key="1">
    <source>
        <dbReference type="EMBL" id="KAK7486192.1"/>
    </source>
</evidence>
<comment type="caution">
    <text evidence="1">The sequence shown here is derived from an EMBL/GenBank/DDBJ whole genome shotgun (WGS) entry which is preliminary data.</text>
</comment>
<evidence type="ECO:0000313" key="2">
    <source>
        <dbReference type="Proteomes" id="UP001519460"/>
    </source>
</evidence>
<dbReference type="AlphaFoldDB" id="A0ABD0KGF5"/>
<sequence length="98" mass="10574">MRETTNDISALGPSLEHVKDQSAHVMPLRSGIILPLVSLTFDLSSTTPVPALSLSTPYVRGSGIPTRCSLAITVKQFECQCDVDFVPEKQTPTEEGIC</sequence>
<proteinExistence type="predicted"/>
<reference evidence="1 2" key="1">
    <citation type="journal article" date="2023" name="Sci. Data">
        <title>Genome assembly of the Korean intertidal mud-creeper Batillaria attramentaria.</title>
        <authorList>
            <person name="Patra A.K."/>
            <person name="Ho P.T."/>
            <person name="Jun S."/>
            <person name="Lee S.J."/>
            <person name="Kim Y."/>
            <person name="Won Y.J."/>
        </authorList>
    </citation>
    <scope>NUCLEOTIDE SEQUENCE [LARGE SCALE GENOMIC DNA]</scope>
    <source>
        <strain evidence="1">Wonlab-2016</strain>
    </source>
</reference>
<organism evidence="1 2">
    <name type="scientific">Batillaria attramentaria</name>
    <dbReference type="NCBI Taxonomy" id="370345"/>
    <lineage>
        <taxon>Eukaryota</taxon>
        <taxon>Metazoa</taxon>
        <taxon>Spiralia</taxon>
        <taxon>Lophotrochozoa</taxon>
        <taxon>Mollusca</taxon>
        <taxon>Gastropoda</taxon>
        <taxon>Caenogastropoda</taxon>
        <taxon>Sorbeoconcha</taxon>
        <taxon>Cerithioidea</taxon>
        <taxon>Batillariidae</taxon>
        <taxon>Batillaria</taxon>
    </lineage>
</organism>